<feature type="transmembrane region" description="Helical" evidence="1">
    <location>
        <begin position="571"/>
        <end position="593"/>
    </location>
</feature>
<accession>A0A1U9QVI8</accession>
<organism evidence="2 3">
    <name type="scientific">Streptomyces niveus</name>
    <name type="common">Streptomyces spheroides</name>
    <dbReference type="NCBI Taxonomy" id="193462"/>
    <lineage>
        <taxon>Bacteria</taxon>
        <taxon>Bacillati</taxon>
        <taxon>Actinomycetota</taxon>
        <taxon>Actinomycetes</taxon>
        <taxon>Kitasatosporales</taxon>
        <taxon>Streptomycetaceae</taxon>
        <taxon>Streptomyces</taxon>
    </lineage>
</organism>
<proteinExistence type="predicted"/>
<name>A0A1U9QVI8_STRNV</name>
<dbReference type="OrthoDB" id="5125523at2"/>
<evidence type="ECO:0008006" key="4">
    <source>
        <dbReference type="Google" id="ProtNLM"/>
    </source>
</evidence>
<dbReference type="EMBL" id="CP018047">
    <property type="protein sequence ID" value="AQU68264.1"/>
    <property type="molecule type" value="Genomic_DNA"/>
</dbReference>
<dbReference type="Proteomes" id="UP000189677">
    <property type="component" value="Chromosome"/>
</dbReference>
<protein>
    <recommendedName>
        <fullName evidence="4">ABC3 transporter permease protein domain-containing protein</fullName>
    </recommendedName>
</protein>
<sequence>MLHRGVTFAHAVILAFSALFSFLFLKSFEDQWALGYDAVVQVSESRDISTSLVVGEALDAFARDHDVTVGRQEPDLKRPDRSRYLYLTQTGPRADWLDSGYPAFSPGQVTTTHPLSDLSNRDPRGLYYLFGDSGTVGPFIGLLEEHGLTARQVRPASVEQVSFAYGGGALARSLIVIALVCVTMTGAGVLLNAKSYGVLRLQGMSLPGILARDLLRLVRFWGAFLAVLAVATTALLAWYNHLAWFGLFTLLTAATAAVLTALTLATHAGMLALTARSGTLAALKGEIPARSTAVATYLVRVPALLLALGIAASVLQAGQDLSRREDTFAKYEQAGQASSVRFNGYLGAADSLRKLEAKVGPWLRAADADGELILAGQKDIRRSRDGQNIPTDGLMIVNRTFLDHQNILGPNGRRYSRGTGEENPGQILLLVPQRLAAHTDRLKAMVPGLVSPPDPDRITPGMITVLPAADDQAMFTYNARGSYRPGQDGRADDSYVTDPVVVVVPNGAEYISDKGYTAYASQRSIVFPEPADITAGIDARDLHSEVIAVSPVAGDAAQAIREITADFRLQVFNLAIALAVLFVTGVGVVIVHTRKNAQRIFARHIHGWTFTSTHRALLAAEAAIVALLASWIPLQVWQNNQGLARYEALGIPAPRPPMTVTGLDLTVITGLVAVEIMATLAVLAFFHRRIIKEGSTEA</sequence>
<dbReference type="RefSeq" id="WP_078076859.1">
    <property type="nucleotide sequence ID" value="NZ_CP018047.1"/>
</dbReference>
<reference evidence="2 3" key="1">
    <citation type="submission" date="2016-11" db="EMBL/GenBank/DDBJ databases">
        <title>Complete genome sequence of Streptomyces niveus SCSIO 3406.</title>
        <authorList>
            <person name="Zhu Q."/>
            <person name="Cheng W."/>
            <person name="Song Y."/>
            <person name="Li Q."/>
            <person name="Ju J."/>
        </authorList>
    </citation>
    <scope>NUCLEOTIDE SEQUENCE [LARGE SCALE GENOMIC DNA]</scope>
    <source>
        <strain evidence="2 3">SCSIO 3406</strain>
    </source>
</reference>
<feature type="transmembrane region" description="Helical" evidence="1">
    <location>
        <begin position="665"/>
        <end position="686"/>
    </location>
</feature>
<feature type="transmembrane region" description="Helical" evidence="1">
    <location>
        <begin position="214"/>
        <end position="239"/>
    </location>
</feature>
<evidence type="ECO:0000313" key="3">
    <source>
        <dbReference type="Proteomes" id="UP000189677"/>
    </source>
</evidence>
<keyword evidence="1" id="KW-1133">Transmembrane helix</keyword>
<feature type="transmembrane region" description="Helical" evidence="1">
    <location>
        <begin position="245"/>
        <end position="273"/>
    </location>
</feature>
<evidence type="ECO:0000313" key="2">
    <source>
        <dbReference type="EMBL" id="AQU68264.1"/>
    </source>
</evidence>
<evidence type="ECO:0000256" key="1">
    <source>
        <dbReference type="SAM" id="Phobius"/>
    </source>
</evidence>
<feature type="transmembrane region" description="Helical" evidence="1">
    <location>
        <begin position="6"/>
        <end position="25"/>
    </location>
</feature>
<keyword evidence="1" id="KW-0472">Membrane</keyword>
<keyword evidence="3" id="KW-1185">Reference proteome</keyword>
<dbReference type="AlphaFoldDB" id="A0A1U9QVI8"/>
<feature type="transmembrane region" description="Helical" evidence="1">
    <location>
        <begin position="163"/>
        <end position="193"/>
    </location>
</feature>
<feature type="transmembrane region" description="Helical" evidence="1">
    <location>
        <begin position="614"/>
        <end position="634"/>
    </location>
</feature>
<dbReference type="KEGG" id="snw:BBN63_20645"/>
<gene>
    <name evidence="2" type="ORF">BBN63_20645</name>
</gene>
<keyword evidence="1" id="KW-0812">Transmembrane</keyword>